<evidence type="ECO:0000313" key="4">
    <source>
        <dbReference type="Proteomes" id="UP000192927"/>
    </source>
</evidence>
<keyword evidence="2" id="KW-0067">ATP-binding</keyword>
<dbReference type="Proteomes" id="UP000192927">
    <property type="component" value="Unassembled WGS sequence"/>
</dbReference>
<organism evidence="3 4">
    <name type="scientific">Lasallia pustulata</name>
    <dbReference type="NCBI Taxonomy" id="136370"/>
    <lineage>
        <taxon>Eukaryota</taxon>
        <taxon>Fungi</taxon>
        <taxon>Dikarya</taxon>
        <taxon>Ascomycota</taxon>
        <taxon>Pezizomycotina</taxon>
        <taxon>Lecanoromycetes</taxon>
        <taxon>OSLEUM clade</taxon>
        <taxon>Umbilicariomycetidae</taxon>
        <taxon>Umbilicariales</taxon>
        <taxon>Umbilicariaceae</taxon>
        <taxon>Lasallia</taxon>
    </lineage>
</organism>
<dbReference type="AlphaFoldDB" id="A0A1W5DB64"/>
<keyword evidence="3" id="KW-0346">Stress response</keyword>
<dbReference type="Pfam" id="PF00012">
    <property type="entry name" value="HSP70"/>
    <property type="match status" value="1"/>
</dbReference>
<accession>A0A1W5DB64</accession>
<dbReference type="InterPro" id="IPR013126">
    <property type="entry name" value="Hsp_70_fam"/>
</dbReference>
<keyword evidence="1" id="KW-0547">Nucleotide-binding</keyword>
<dbReference type="InterPro" id="IPR043129">
    <property type="entry name" value="ATPase_NBD"/>
</dbReference>
<keyword evidence="4" id="KW-1185">Reference proteome</keyword>
<dbReference type="PANTHER" id="PTHR14187">
    <property type="entry name" value="ALPHA KINASE/ELONGATION FACTOR 2 KINASE"/>
    <property type="match status" value="1"/>
</dbReference>
<name>A0A1W5DB64_9LECA</name>
<evidence type="ECO:0000313" key="3">
    <source>
        <dbReference type="EMBL" id="SLM40394.1"/>
    </source>
</evidence>
<protein>
    <submittedName>
        <fullName evidence="3">Heat shock protein 70 family</fullName>
    </submittedName>
</protein>
<proteinExistence type="predicted"/>
<dbReference type="GO" id="GO:0140662">
    <property type="term" value="F:ATP-dependent protein folding chaperone"/>
    <property type="evidence" value="ECO:0007669"/>
    <property type="project" value="InterPro"/>
</dbReference>
<dbReference type="PANTHER" id="PTHR14187:SF82">
    <property type="entry name" value="FAMILY CHAPERONE, PUTATIVE (AFU_ORTHOLOGUE AFUA_7G08575)-RELATED"/>
    <property type="match status" value="1"/>
</dbReference>
<dbReference type="SUPFAM" id="SSF53067">
    <property type="entry name" value="Actin-like ATPase domain"/>
    <property type="match status" value="2"/>
</dbReference>
<dbReference type="Gene3D" id="3.30.420.40">
    <property type="match status" value="1"/>
</dbReference>
<evidence type="ECO:0000256" key="2">
    <source>
        <dbReference type="ARBA" id="ARBA00022840"/>
    </source>
</evidence>
<sequence length="600" mass="66275">MSPLKRQHVASDDGGADRKILMAVDFGTTFSGLAWSQTRKPEIQTPIIRWPDAVSGGLEGISSDKVPTELKYDGQNYKWGFEIGDTGQRYKWFKLDLDSSQDRSLFSMGTKLPDTQALPPGYSVSSEKLVTDYLTALRKHAEQVLGYYFPQSALRSTPIEFIITVPAVWSDAAQLKTRVCAQLAGMGSASEIRIISEPEAAAIYALDAMDPHELNIGDTFVLCDAGGGTVDLISYTVSALKPILEIDEAAPGTGACCGSTFLNRRFEEYMKDKFGNDNDWDEEVLEEAMKRFELVVKRTYSDVGGQEFTIPGNAQRSLTVVLLTLVLVPGLTDNPETGVRRGKIVLGAAELRGVFRPVIDEVIILIKGQVRATKKSVKAVLLVGGFGQSAYLRDSIRGAMGDSGIEVMQSPNGWTTVVRGALMKGLMETSSAVAGVKINARAARKHYGTESSKQFREQLHDIARRYWNGCEGEYRINTIDWFISKGALVREEEPTRLNYTQKRVLFIGHPMNVKTDILVCSDPINIGAPVYKNLRVAHLVTLTADLSRVSITKFPKLVGKDGLSYYNVTFQIEITHYSAYTKYELIHDGINYGAINVEYV</sequence>
<reference evidence="4" key="1">
    <citation type="submission" date="2017-03" db="EMBL/GenBank/DDBJ databases">
        <authorList>
            <person name="Sharma R."/>
            <person name="Thines M."/>
        </authorList>
    </citation>
    <scope>NUCLEOTIDE SEQUENCE [LARGE SCALE GENOMIC DNA]</scope>
</reference>
<dbReference type="GO" id="GO:0005524">
    <property type="term" value="F:ATP binding"/>
    <property type="evidence" value="ECO:0007669"/>
    <property type="project" value="UniProtKB-KW"/>
</dbReference>
<dbReference type="CDD" id="cd10170">
    <property type="entry name" value="ASKHA_NBD_HSP70"/>
    <property type="match status" value="1"/>
</dbReference>
<evidence type="ECO:0000256" key="1">
    <source>
        <dbReference type="ARBA" id="ARBA00022741"/>
    </source>
</evidence>
<dbReference type="EMBL" id="FWEW01003696">
    <property type="protein sequence ID" value="SLM40394.1"/>
    <property type="molecule type" value="Genomic_DNA"/>
</dbReference>